<protein>
    <submittedName>
        <fullName evidence="2">Anthranilate synthase, amidotransferase component @ Para-aminobenzoate synthase, amidotransferase component</fullName>
        <ecNumber evidence="2">2.6.1.85</ecNumber>
        <ecNumber evidence="2">4.1.3.27</ecNumber>
    </submittedName>
</protein>
<feature type="compositionally biased region" description="Low complexity" evidence="1">
    <location>
        <begin position="53"/>
        <end position="68"/>
    </location>
</feature>
<evidence type="ECO:0000256" key="1">
    <source>
        <dbReference type="SAM" id="MobiDB-lite"/>
    </source>
</evidence>
<feature type="compositionally biased region" description="Basic and acidic residues" evidence="1">
    <location>
        <begin position="26"/>
        <end position="41"/>
    </location>
</feature>
<keyword evidence="2" id="KW-0456">Lyase</keyword>
<proteinExistence type="predicted"/>
<keyword evidence="2" id="KW-0808">Transferase</keyword>
<feature type="compositionally biased region" description="Basic residues" evidence="1">
    <location>
        <begin position="1"/>
        <end position="11"/>
    </location>
</feature>
<accession>A0A6J4N825</accession>
<keyword evidence="2" id="KW-0032">Aminotransferase</keyword>
<dbReference type="EC" id="4.1.3.27" evidence="2"/>
<feature type="region of interest" description="Disordered" evidence="1">
    <location>
        <begin position="1"/>
        <end position="171"/>
    </location>
</feature>
<evidence type="ECO:0000313" key="2">
    <source>
        <dbReference type="EMBL" id="CAA9375640.1"/>
    </source>
</evidence>
<dbReference type="AlphaFoldDB" id="A0A6J4N825"/>
<feature type="non-terminal residue" evidence="2">
    <location>
        <position position="186"/>
    </location>
</feature>
<feature type="compositionally biased region" description="Low complexity" evidence="1">
    <location>
        <begin position="161"/>
        <end position="171"/>
    </location>
</feature>
<dbReference type="GO" id="GO:0046820">
    <property type="term" value="F:4-amino-4-deoxychorismate synthase activity"/>
    <property type="evidence" value="ECO:0007669"/>
    <property type="project" value="UniProtKB-EC"/>
</dbReference>
<name>A0A6J4N825_9ACTN</name>
<dbReference type="EC" id="2.6.1.85" evidence="2"/>
<dbReference type="EMBL" id="CADCUN010000052">
    <property type="protein sequence ID" value="CAA9375640.1"/>
    <property type="molecule type" value="Genomic_DNA"/>
</dbReference>
<reference evidence="2" key="1">
    <citation type="submission" date="2020-02" db="EMBL/GenBank/DDBJ databases">
        <authorList>
            <person name="Meier V. D."/>
        </authorList>
    </citation>
    <scope>NUCLEOTIDE SEQUENCE</scope>
    <source>
        <strain evidence="2">AVDCRST_MAG60</strain>
    </source>
</reference>
<dbReference type="GO" id="GO:0004049">
    <property type="term" value="F:anthranilate synthase activity"/>
    <property type="evidence" value="ECO:0007669"/>
    <property type="project" value="UniProtKB-EC"/>
</dbReference>
<sequence length="186" mass="19915">AAGRHRGRPPRLLHVEPRPPGRGRHRDPADGGPARRGDSRRRALPQPRDPLARARSSRAAGRLLGRQRGASRGHAARARGVPGHAGPRHGVRRGGLPRRTGARRRRLGPARRPGSLRRAAGDLRRGPLPLPGGHVAARGAGGDRLVRGRCGDGRPAPVPAPRGRAVPPRVDPVLPRVRHDLELLVV</sequence>
<feature type="compositionally biased region" description="Basic residues" evidence="1">
    <location>
        <begin position="86"/>
        <end position="109"/>
    </location>
</feature>
<gene>
    <name evidence="2" type="ORF">AVDCRST_MAG60-476</name>
</gene>
<organism evidence="2">
    <name type="scientific">uncultured Nocardioides sp</name>
    <dbReference type="NCBI Taxonomy" id="198441"/>
    <lineage>
        <taxon>Bacteria</taxon>
        <taxon>Bacillati</taxon>
        <taxon>Actinomycetota</taxon>
        <taxon>Actinomycetes</taxon>
        <taxon>Propionibacteriales</taxon>
        <taxon>Nocardioidaceae</taxon>
        <taxon>Nocardioides</taxon>
        <taxon>environmental samples</taxon>
    </lineage>
</organism>
<feature type="non-terminal residue" evidence="2">
    <location>
        <position position="1"/>
    </location>
</feature>